<evidence type="ECO:0000313" key="2">
    <source>
        <dbReference type="EMBL" id="VDP55694.1"/>
    </source>
</evidence>
<dbReference type="OrthoDB" id="9991628at2759"/>
<protein>
    <recommendedName>
        <fullName evidence="3">DUF19 domain-containing protein</fullName>
    </recommendedName>
</protein>
<feature type="non-terminal residue" evidence="2">
    <location>
        <position position="508"/>
    </location>
</feature>
<proteinExistence type="predicted"/>
<organism evidence="2">
    <name type="scientific">Heligmosomoides polygyrus</name>
    <name type="common">Parasitic roundworm</name>
    <dbReference type="NCBI Taxonomy" id="6339"/>
    <lineage>
        <taxon>Eukaryota</taxon>
        <taxon>Metazoa</taxon>
        <taxon>Ecdysozoa</taxon>
        <taxon>Nematoda</taxon>
        <taxon>Chromadorea</taxon>
        <taxon>Rhabditida</taxon>
        <taxon>Rhabditina</taxon>
        <taxon>Rhabditomorpha</taxon>
        <taxon>Strongyloidea</taxon>
        <taxon>Heligmosomidae</taxon>
        <taxon>Heligmosomoides</taxon>
    </lineage>
</organism>
<dbReference type="PANTHER" id="PTHR37431:SF5">
    <property type="entry name" value="PROTEIN CBG06905"/>
    <property type="match status" value="1"/>
</dbReference>
<reference evidence="2" key="1">
    <citation type="submission" date="2018-11" db="EMBL/GenBank/DDBJ databases">
        <authorList>
            <consortium name="Pathogen Informatics"/>
        </authorList>
    </citation>
    <scope>NUCLEOTIDE SEQUENCE [LARGE SCALE GENOMIC DNA]</scope>
</reference>
<keyword evidence="1" id="KW-0175">Coiled coil</keyword>
<evidence type="ECO:0008006" key="3">
    <source>
        <dbReference type="Google" id="ProtNLM"/>
    </source>
</evidence>
<dbReference type="AlphaFoldDB" id="A0A3P8FD83"/>
<dbReference type="PANTHER" id="PTHR37431">
    <property type="entry name" value="PROTEIN CBG06927"/>
    <property type="match status" value="1"/>
</dbReference>
<sequence>MMHEYSICTQGTSQACNPDEGVRAWREVEMYACQLLIPTVREHHQCFGKQRDAQCEVKFNKDCSESALEMLQPIIDESEEITSSLRCRSLADVPAPQSTSAPRDEAAVAPPMAARKVSSDAVVTSSTTARTIGPVVQITSAEEIVATSTVPVLAKHGAPALKINMSDAVNSLYYIYDICSSDYTKSPYSSVAVKLCTKQDDIAKHSDCYQNTLEKEKCAMREAKNECEALEAFNANLDCAIVTMNDICEVEAQNTVIEIQEAINDAIIEKKCFDDREKIEKQEKPSDPNEFHLETKMTPCTDEQENGALACLVELLEINKQLTQFQNLNFLLEIASENSSVVSNICELYGKYDKCLNVSVFTNKQRCGFASPLNTLARIGLSPICSAGLRPLFATHRDCLMKLAGKADAESNCQNGLSGIGNTVGMMMQGIHGEALLCKSFYIIRDTFTCGEKAVERLCSAKALEDLGTLKRRMTEVGEEEGCPREPPANLDEIIARPVKRPTPIPIP</sequence>
<feature type="coiled-coil region" evidence="1">
    <location>
        <begin position="206"/>
        <end position="240"/>
    </location>
</feature>
<evidence type="ECO:0000256" key="1">
    <source>
        <dbReference type="SAM" id="Coils"/>
    </source>
</evidence>
<gene>
    <name evidence="2" type="ORF">HPBE_LOCUS26103</name>
</gene>
<accession>A0A3P8FD83</accession>
<name>A0A3P8FD83_HELPZ</name>
<dbReference type="EMBL" id="UZAH01039203">
    <property type="protein sequence ID" value="VDP55694.1"/>
    <property type="molecule type" value="Genomic_DNA"/>
</dbReference>